<organism evidence="2 3">
    <name type="scientific">Sporofaciens musculi</name>
    <dbReference type="NCBI Taxonomy" id="2681861"/>
    <lineage>
        <taxon>Bacteria</taxon>
        <taxon>Bacillati</taxon>
        <taxon>Bacillota</taxon>
        <taxon>Clostridia</taxon>
        <taxon>Lachnospirales</taxon>
        <taxon>Lachnospiraceae</taxon>
        <taxon>Sporofaciens</taxon>
    </lineage>
</organism>
<feature type="transmembrane region" description="Helical" evidence="1">
    <location>
        <begin position="32"/>
        <end position="59"/>
    </location>
</feature>
<keyword evidence="1" id="KW-0812">Transmembrane</keyword>
<evidence type="ECO:0000313" key="3">
    <source>
        <dbReference type="Proteomes" id="UP000460412"/>
    </source>
</evidence>
<name>A0A7X3MHM3_9FIRM</name>
<evidence type="ECO:0000256" key="1">
    <source>
        <dbReference type="SAM" id="Phobius"/>
    </source>
</evidence>
<comment type="caution">
    <text evidence="2">The sequence shown here is derived from an EMBL/GenBank/DDBJ whole genome shotgun (WGS) entry which is preliminary data.</text>
</comment>
<keyword evidence="1" id="KW-1133">Transmembrane helix</keyword>
<keyword evidence="1" id="KW-0472">Membrane</keyword>
<gene>
    <name evidence="2" type="ORF">GN277_14805</name>
</gene>
<reference evidence="2 3" key="1">
    <citation type="submission" date="2019-12" db="EMBL/GenBank/DDBJ databases">
        <title>Sporaefaciens musculi gen. nov., sp. nov., a novel bacterium isolated from the caecum of an obese mouse.</title>
        <authorList>
            <person name="Rasmussen T.S."/>
            <person name="Streidl T."/>
            <person name="Hitch T.C.A."/>
            <person name="Wortmann E."/>
            <person name="Deptula P."/>
            <person name="Hansen M."/>
            <person name="Nielsen D.S."/>
            <person name="Clavel T."/>
            <person name="Vogensen F.K."/>
        </authorList>
    </citation>
    <scope>NUCLEOTIDE SEQUENCE [LARGE SCALE GENOMIC DNA]</scope>
    <source>
        <strain evidence="2 3">WCA-9-b2</strain>
    </source>
</reference>
<feature type="transmembrane region" description="Helical" evidence="1">
    <location>
        <begin position="65"/>
        <end position="84"/>
    </location>
</feature>
<dbReference type="Proteomes" id="UP000460412">
    <property type="component" value="Unassembled WGS sequence"/>
</dbReference>
<protein>
    <submittedName>
        <fullName evidence="2">Uncharacterized protein</fullName>
    </submittedName>
</protein>
<dbReference type="AlphaFoldDB" id="A0A7X3MHM3"/>
<keyword evidence="3" id="KW-1185">Reference proteome</keyword>
<accession>A0A7X3MHM3</accession>
<dbReference type="EMBL" id="WUQX01000001">
    <property type="protein sequence ID" value="MXP76608.1"/>
    <property type="molecule type" value="Genomic_DNA"/>
</dbReference>
<sequence>MIETIIEVLIIAGTLVCASLQMRKDALKARRVYAIAFVLMIAVCIAFGIAQGAVAAGIFYTTLSFSPIEVLSLLAVIYWISLITEKGKMFNKVIGE</sequence>
<evidence type="ECO:0000313" key="2">
    <source>
        <dbReference type="EMBL" id="MXP76608.1"/>
    </source>
</evidence>
<proteinExistence type="predicted"/>
<dbReference type="RefSeq" id="WP_159751713.1">
    <property type="nucleotide sequence ID" value="NZ_WUQX01000001.1"/>
</dbReference>